<feature type="signal peptide" evidence="1">
    <location>
        <begin position="1"/>
        <end position="30"/>
    </location>
</feature>
<evidence type="ECO:0000313" key="2">
    <source>
        <dbReference type="EMBL" id="MET3691339.1"/>
    </source>
</evidence>
<feature type="chain" id="PRO_5045807483" evidence="1">
    <location>
        <begin position="31"/>
        <end position="154"/>
    </location>
</feature>
<dbReference type="RefSeq" id="WP_238280081.1">
    <property type="nucleotide sequence ID" value="NZ_BPQL01000074.1"/>
</dbReference>
<sequence>MIASSASRRRHGLGLLGVLFATGLAGSAQAQVVSYGVRSVPFGYEDSYAGPLLRGDYIGAPLTRFPRPSELVPSAWGYGTYGVPTVAGIRSAPVGTPTVYVIEAPRTATSETRRTRARVLSRAPHPHFAPVAERRSGSARVITVGVPQRQADLR</sequence>
<reference evidence="2 3" key="1">
    <citation type="submission" date="2024-06" db="EMBL/GenBank/DDBJ databases">
        <title>Genomic Encyclopedia of Type Strains, Phase IV (KMG-IV): sequencing the most valuable type-strain genomes for metagenomic binning, comparative biology and taxonomic classification.</title>
        <authorList>
            <person name="Goeker M."/>
        </authorList>
    </citation>
    <scope>NUCLEOTIDE SEQUENCE [LARGE SCALE GENOMIC DNA]</scope>
    <source>
        <strain evidence="2 3">DSM 21331</strain>
    </source>
</reference>
<proteinExistence type="predicted"/>
<protein>
    <submittedName>
        <fullName evidence="2">Uncharacterized protein</fullName>
    </submittedName>
</protein>
<name>A0ABV2L0J5_9HYPH</name>
<evidence type="ECO:0000313" key="3">
    <source>
        <dbReference type="Proteomes" id="UP001549145"/>
    </source>
</evidence>
<dbReference type="EMBL" id="JBEPMM010000001">
    <property type="protein sequence ID" value="MET3691339.1"/>
    <property type="molecule type" value="Genomic_DNA"/>
</dbReference>
<accession>A0ABV2L0J5</accession>
<gene>
    <name evidence="2" type="ORF">ABID43_000858</name>
</gene>
<keyword evidence="1" id="KW-0732">Signal</keyword>
<organism evidence="2 3">
    <name type="scientific">Methylobacterium goesingense</name>
    <dbReference type="NCBI Taxonomy" id="243690"/>
    <lineage>
        <taxon>Bacteria</taxon>
        <taxon>Pseudomonadati</taxon>
        <taxon>Pseudomonadota</taxon>
        <taxon>Alphaproteobacteria</taxon>
        <taxon>Hyphomicrobiales</taxon>
        <taxon>Methylobacteriaceae</taxon>
        <taxon>Methylobacterium</taxon>
    </lineage>
</organism>
<evidence type="ECO:0000256" key="1">
    <source>
        <dbReference type="SAM" id="SignalP"/>
    </source>
</evidence>
<comment type="caution">
    <text evidence="2">The sequence shown here is derived from an EMBL/GenBank/DDBJ whole genome shotgun (WGS) entry which is preliminary data.</text>
</comment>
<keyword evidence="3" id="KW-1185">Reference proteome</keyword>
<dbReference type="Proteomes" id="UP001549145">
    <property type="component" value="Unassembled WGS sequence"/>
</dbReference>